<dbReference type="Pfam" id="PF13618">
    <property type="entry name" value="Gluconate_2-dh3"/>
    <property type="match status" value="1"/>
</dbReference>
<dbReference type="PROSITE" id="PS51257">
    <property type="entry name" value="PROKAR_LIPOPROTEIN"/>
    <property type="match status" value="1"/>
</dbReference>
<dbReference type="RefSeq" id="WP_074978194.1">
    <property type="nucleotide sequence ID" value="NZ_FPAG01000004.1"/>
</dbReference>
<gene>
    <name evidence="1" type="ORF">SAMN04487906_1702</name>
</gene>
<reference evidence="1 2" key="1">
    <citation type="submission" date="2016-10" db="EMBL/GenBank/DDBJ databases">
        <authorList>
            <person name="de Groot N.N."/>
        </authorList>
    </citation>
    <scope>NUCLEOTIDE SEQUENCE [LARGE SCALE GENOMIC DNA]</scope>
    <source>
        <strain evidence="1 2">CGMCC 1.6114</strain>
    </source>
</reference>
<evidence type="ECO:0000313" key="2">
    <source>
        <dbReference type="Proteomes" id="UP000183209"/>
    </source>
</evidence>
<sequence>MDRRKALRNIGLTTGFVVATPSLLSLLQSCQSEVENWQPEFLTVEQGIVLKGLVDTILPKTDLPSASEVNVPQFIDVIFKDVISVKEQEQKQKAMDALIAIIKSKYAQDLNKVKESEYKEILDAYLSKAERTGEEKGIAQLLGNIKWMTINAYRNSELIGETVLAYDPVPGQYLGCENLQDLTGGKSWSL</sequence>
<dbReference type="Proteomes" id="UP000183209">
    <property type="component" value="Unassembled WGS sequence"/>
</dbReference>
<protein>
    <submittedName>
        <fullName evidence="1">Gluconate 2-dehydrogenase subunit 3</fullName>
    </submittedName>
</protein>
<name>A0A1I6SMK6_9FLAO</name>
<dbReference type="InterPro" id="IPR027056">
    <property type="entry name" value="Gluconate_2DH_su3"/>
</dbReference>
<evidence type="ECO:0000313" key="1">
    <source>
        <dbReference type="EMBL" id="SFS78202.1"/>
    </source>
</evidence>
<dbReference type="OrthoDB" id="6385145at2"/>
<organism evidence="1 2">
    <name type="scientific">Zhouia amylolytica</name>
    <dbReference type="NCBI Taxonomy" id="376730"/>
    <lineage>
        <taxon>Bacteria</taxon>
        <taxon>Pseudomonadati</taxon>
        <taxon>Bacteroidota</taxon>
        <taxon>Flavobacteriia</taxon>
        <taxon>Flavobacteriales</taxon>
        <taxon>Flavobacteriaceae</taxon>
        <taxon>Zhouia</taxon>
    </lineage>
</organism>
<dbReference type="EMBL" id="FPAG01000004">
    <property type="protein sequence ID" value="SFS78202.1"/>
    <property type="molecule type" value="Genomic_DNA"/>
</dbReference>
<accession>A0A1I6SMK6</accession>
<dbReference type="AlphaFoldDB" id="A0A1I6SMK6"/>
<proteinExistence type="predicted"/>